<dbReference type="InterPro" id="IPR018247">
    <property type="entry name" value="EF_Hand_1_Ca_BS"/>
</dbReference>
<accession>A0AAV5E4G1</accession>
<keyword evidence="8" id="KW-1185">Reference proteome</keyword>
<evidence type="ECO:0000259" key="6">
    <source>
        <dbReference type="PROSITE" id="PS50011"/>
    </source>
</evidence>
<dbReference type="Gene3D" id="1.10.510.10">
    <property type="entry name" value="Transferase(Phosphotransferase) domain 1"/>
    <property type="match status" value="1"/>
</dbReference>
<keyword evidence="2" id="KW-0547">Nucleotide-binding</keyword>
<gene>
    <name evidence="7" type="primary">gb04409</name>
    <name evidence="7" type="ORF">PR202_gb04409</name>
</gene>
<name>A0AAV5E4G1_ELECO</name>
<keyword evidence="4" id="KW-0067">ATP-binding</keyword>
<dbReference type="GO" id="GO:0005737">
    <property type="term" value="C:cytoplasm"/>
    <property type="evidence" value="ECO:0007669"/>
    <property type="project" value="TreeGrafter"/>
</dbReference>
<dbReference type="InterPro" id="IPR050339">
    <property type="entry name" value="CC_SR_Kinase"/>
</dbReference>
<organism evidence="7 8">
    <name type="scientific">Eleusine coracana subsp. coracana</name>
    <dbReference type="NCBI Taxonomy" id="191504"/>
    <lineage>
        <taxon>Eukaryota</taxon>
        <taxon>Viridiplantae</taxon>
        <taxon>Streptophyta</taxon>
        <taxon>Embryophyta</taxon>
        <taxon>Tracheophyta</taxon>
        <taxon>Spermatophyta</taxon>
        <taxon>Magnoliopsida</taxon>
        <taxon>Liliopsida</taxon>
        <taxon>Poales</taxon>
        <taxon>Poaceae</taxon>
        <taxon>PACMAD clade</taxon>
        <taxon>Chloridoideae</taxon>
        <taxon>Cynodonteae</taxon>
        <taxon>Eleusininae</taxon>
        <taxon>Eleusine</taxon>
    </lineage>
</organism>
<evidence type="ECO:0000256" key="3">
    <source>
        <dbReference type="ARBA" id="ARBA00022777"/>
    </source>
</evidence>
<dbReference type="CDD" id="cd00180">
    <property type="entry name" value="PKc"/>
    <property type="match status" value="1"/>
</dbReference>
<evidence type="ECO:0000313" key="8">
    <source>
        <dbReference type="Proteomes" id="UP001054889"/>
    </source>
</evidence>
<keyword evidence="3" id="KW-0418">Kinase</keyword>
<dbReference type="Pfam" id="PF00069">
    <property type="entry name" value="Pkinase"/>
    <property type="match status" value="1"/>
</dbReference>
<dbReference type="PROSITE" id="PS50011">
    <property type="entry name" value="PROTEIN_KINASE_DOM"/>
    <property type="match status" value="1"/>
</dbReference>
<evidence type="ECO:0000256" key="2">
    <source>
        <dbReference type="ARBA" id="ARBA00022741"/>
    </source>
</evidence>
<proteinExistence type="inferred from homology"/>
<dbReference type="AlphaFoldDB" id="A0AAV5E4G1"/>
<dbReference type="GO" id="GO:0004672">
    <property type="term" value="F:protein kinase activity"/>
    <property type="evidence" value="ECO:0007669"/>
    <property type="project" value="InterPro"/>
</dbReference>
<dbReference type="InterPro" id="IPR000719">
    <property type="entry name" value="Prot_kinase_dom"/>
</dbReference>
<feature type="domain" description="Protein kinase" evidence="6">
    <location>
        <begin position="63"/>
        <end position="336"/>
    </location>
</feature>
<evidence type="ECO:0000256" key="1">
    <source>
        <dbReference type="ARBA" id="ARBA00022679"/>
    </source>
</evidence>
<dbReference type="PROSITE" id="PS00018">
    <property type="entry name" value="EF_HAND_1"/>
    <property type="match status" value="1"/>
</dbReference>
<dbReference type="GO" id="GO:0005524">
    <property type="term" value="F:ATP binding"/>
    <property type="evidence" value="ECO:0007669"/>
    <property type="project" value="UniProtKB-KW"/>
</dbReference>
<dbReference type="PANTHER" id="PTHR11042:SF190">
    <property type="entry name" value="MITOSIS INHIBITOR PROTEIN KINASE MIK1"/>
    <property type="match status" value="1"/>
</dbReference>
<comment type="similarity">
    <text evidence="5">Belongs to the protein kinase superfamily. Ser/Thr protein kinase family. GCN2 subfamily.</text>
</comment>
<dbReference type="PROSITE" id="PS00108">
    <property type="entry name" value="PROTEIN_KINASE_ST"/>
    <property type="match status" value="1"/>
</dbReference>
<keyword evidence="1" id="KW-0808">Transferase</keyword>
<evidence type="ECO:0000256" key="4">
    <source>
        <dbReference type="ARBA" id="ARBA00022840"/>
    </source>
</evidence>
<dbReference type="InterPro" id="IPR008271">
    <property type="entry name" value="Ser/Thr_kinase_AS"/>
</dbReference>
<dbReference type="GO" id="GO:0005634">
    <property type="term" value="C:nucleus"/>
    <property type="evidence" value="ECO:0007669"/>
    <property type="project" value="TreeGrafter"/>
</dbReference>
<sequence length="336" mass="37759">MPRAYSDEGDVAGAVFLHRASSARALCRHRAACITRLPPGEDKNGDGEVGYSDLWRRGRVDGGRTGGTRGSGLYNGRRPGREARMAVNSVAGDDGLCSSRWYMGKKKSGGGTAMELTMILCDLGGMISGIREIRMLSYLHHGNIIDLYTAWADGSFTYICIELLDRTLTSFIITRDKKELSENDRIFYEMVQGISYLHTIGVVHRDLKPENIMLDKDGSVRIIDFGSDEVWRRFRRLVYLRRLYEKVLYSTNWGNPEDKKAAWSRYDFAKGWTGDSELLLMMVSTKPDDRPSIENVMGHIIQHSELKWSGSRIEVIKKEKQGEGNGVAESSKDGSK</sequence>
<protein>
    <recommendedName>
        <fullName evidence="6">Protein kinase domain-containing protein</fullName>
    </recommendedName>
</protein>
<dbReference type="SUPFAM" id="SSF56112">
    <property type="entry name" value="Protein kinase-like (PK-like)"/>
    <property type="match status" value="1"/>
</dbReference>
<dbReference type="SMART" id="SM00220">
    <property type="entry name" value="S_TKc"/>
    <property type="match status" value="1"/>
</dbReference>
<reference evidence="7" key="2">
    <citation type="submission" date="2021-12" db="EMBL/GenBank/DDBJ databases">
        <title>Resequencing data analysis of finger millet.</title>
        <authorList>
            <person name="Hatakeyama M."/>
            <person name="Aluri S."/>
            <person name="Balachadran M.T."/>
            <person name="Sivarajan S.R."/>
            <person name="Poveda L."/>
            <person name="Shimizu-Inatsugi R."/>
            <person name="Schlapbach R."/>
            <person name="Sreeman S.M."/>
            <person name="Shimizu K.K."/>
        </authorList>
    </citation>
    <scope>NUCLEOTIDE SEQUENCE</scope>
</reference>
<evidence type="ECO:0000256" key="5">
    <source>
        <dbReference type="ARBA" id="ARBA00037982"/>
    </source>
</evidence>
<evidence type="ECO:0000313" key="7">
    <source>
        <dbReference type="EMBL" id="GJN17351.1"/>
    </source>
</evidence>
<comment type="caution">
    <text evidence="7">The sequence shown here is derived from an EMBL/GenBank/DDBJ whole genome shotgun (WGS) entry which is preliminary data.</text>
</comment>
<dbReference type="Proteomes" id="UP001054889">
    <property type="component" value="Unassembled WGS sequence"/>
</dbReference>
<dbReference type="InterPro" id="IPR011009">
    <property type="entry name" value="Kinase-like_dom_sf"/>
</dbReference>
<dbReference type="PANTHER" id="PTHR11042">
    <property type="entry name" value="EUKARYOTIC TRANSLATION INITIATION FACTOR 2-ALPHA KINASE EIF2-ALPHA KINASE -RELATED"/>
    <property type="match status" value="1"/>
</dbReference>
<dbReference type="EMBL" id="BQKI01000073">
    <property type="protein sequence ID" value="GJN17351.1"/>
    <property type="molecule type" value="Genomic_DNA"/>
</dbReference>
<reference evidence="7" key="1">
    <citation type="journal article" date="2018" name="DNA Res.">
        <title>Multiple hybrid de novo genome assembly of finger millet, an orphan allotetraploid crop.</title>
        <authorList>
            <person name="Hatakeyama M."/>
            <person name="Aluri S."/>
            <person name="Balachadran M.T."/>
            <person name="Sivarajan S.R."/>
            <person name="Patrignani A."/>
            <person name="Gruter S."/>
            <person name="Poveda L."/>
            <person name="Shimizu-Inatsugi R."/>
            <person name="Baeten J."/>
            <person name="Francoijs K.J."/>
            <person name="Nataraja K.N."/>
            <person name="Reddy Y.A.N."/>
            <person name="Phadnis S."/>
            <person name="Ravikumar R.L."/>
            <person name="Schlapbach R."/>
            <person name="Sreeman S.M."/>
            <person name="Shimizu K.K."/>
        </authorList>
    </citation>
    <scope>NUCLEOTIDE SEQUENCE</scope>
</reference>